<sequence length="266" mass="29403">TVLVWDDRKQKEVIELEFKSAVTGVRLRRDRIVVALANKLFVYTFNPTPQKLNVIETADNPNGLIALCPNTAMSILAFPGRQPGHVQLIDLSNPKRSPTIIAAHETALSCLSINIQGDMLATASEKGTLIRIFDTQMGIKLHELRRGAEKAQIYSINFNSDSSKLCVSSDKGTIHVFDISAYGKNKQSSLVSAKSYLPKYFSSTWSFAKFSVPESRCICAFTADDCVLVLSIDGSLYKYSLAPDGEAKRESFSKFLELEDENAPVI</sequence>
<feature type="non-terminal residue" evidence="4">
    <location>
        <position position="1"/>
    </location>
</feature>
<gene>
    <name evidence="4" type="ORF">SARC_11175</name>
</gene>
<dbReference type="Pfam" id="PF21032">
    <property type="entry name" value="PROPPIN"/>
    <property type="match status" value="1"/>
</dbReference>
<keyword evidence="1" id="KW-0853">WD repeat</keyword>
<evidence type="ECO:0000313" key="4">
    <source>
        <dbReference type="EMBL" id="KNC76317.1"/>
    </source>
</evidence>
<dbReference type="GO" id="GO:0005737">
    <property type="term" value="C:cytoplasm"/>
    <property type="evidence" value="ECO:0007669"/>
    <property type="project" value="UniProtKB-ARBA"/>
</dbReference>
<dbReference type="GeneID" id="25911679"/>
<dbReference type="InterPro" id="IPR036322">
    <property type="entry name" value="WD40_repeat_dom_sf"/>
</dbReference>
<dbReference type="EMBL" id="KQ243154">
    <property type="protein sequence ID" value="KNC76317.1"/>
    <property type="molecule type" value="Genomic_DNA"/>
</dbReference>
<reference evidence="4 5" key="1">
    <citation type="submission" date="2011-02" db="EMBL/GenBank/DDBJ databases">
        <title>The Genome Sequence of Sphaeroforma arctica JP610.</title>
        <authorList>
            <consortium name="The Broad Institute Genome Sequencing Platform"/>
            <person name="Russ C."/>
            <person name="Cuomo C."/>
            <person name="Young S.K."/>
            <person name="Zeng Q."/>
            <person name="Gargeya S."/>
            <person name="Alvarado L."/>
            <person name="Berlin A."/>
            <person name="Chapman S.B."/>
            <person name="Chen Z."/>
            <person name="Freedman E."/>
            <person name="Gellesch M."/>
            <person name="Goldberg J."/>
            <person name="Griggs A."/>
            <person name="Gujja S."/>
            <person name="Heilman E."/>
            <person name="Heiman D."/>
            <person name="Howarth C."/>
            <person name="Mehta T."/>
            <person name="Neiman D."/>
            <person name="Pearson M."/>
            <person name="Roberts A."/>
            <person name="Saif S."/>
            <person name="Shea T."/>
            <person name="Shenoy N."/>
            <person name="Sisk P."/>
            <person name="Stolte C."/>
            <person name="Sykes S."/>
            <person name="White J."/>
            <person name="Yandava C."/>
            <person name="Burger G."/>
            <person name="Gray M.W."/>
            <person name="Holland P.W.H."/>
            <person name="King N."/>
            <person name="Lang F.B.F."/>
            <person name="Roger A.J."/>
            <person name="Ruiz-Trillo I."/>
            <person name="Haas B."/>
            <person name="Nusbaum C."/>
            <person name="Birren B."/>
        </authorList>
    </citation>
    <scope>NUCLEOTIDE SEQUENCE [LARGE SCALE GENOMIC DNA]</scope>
    <source>
        <strain evidence="4 5">JP610</strain>
    </source>
</reference>
<dbReference type="Proteomes" id="UP000054560">
    <property type="component" value="Unassembled WGS sequence"/>
</dbReference>
<comment type="similarity">
    <text evidence="3">Belongs to the WD repeat PROPPIN family.</text>
</comment>
<proteinExistence type="inferred from homology"/>
<dbReference type="SMART" id="SM00320">
    <property type="entry name" value="WD40"/>
    <property type="match status" value="2"/>
</dbReference>
<evidence type="ECO:0000256" key="2">
    <source>
        <dbReference type="ARBA" id="ARBA00022737"/>
    </source>
</evidence>
<dbReference type="AlphaFoldDB" id="A0A0L0FHQ8"/>
<dbReference type="InterPro" id="IPR048720">
    <property type="entry name" value="PROPPIN"/>
</dbReference>
<organism evidence="4 5">
    <name type="scientific">Sphaeroforma arctica JP610</name>
    <dbReference type="NCBI Taxonomy" id="667725"/>
    <lineage>
        <taxon>Eukaryota</taxon>
        <taxon>Ichthyosporea</taxon>
        <taxon>Ichthyophonida</taxon>
        <taxon>Sphaeroforma</taxon>
    </lineage>
</organism>
<evidence type="ECO:0000256" key="3">
    <source>
        <dbReference type="ARBA" id="ARBA00025740"/>
    </source>
</evidence>
<dbReference type="OrthoDB" id="1667587at2759"/>
<dbReference type="PANTHER" id="PTHR11227">
    <property type="entry name" value="WD-REPEAT PROTEIN INTERACTING WITH PHOSPHOINOSIDES WIPI -RELATED"/>
    <property type="match status" value="1"/>
</dbReference>
<protein>
    <submittedName>
        <fullName evidence="4">WD repeat domain phosphoinositide-interacting protein 3</fullName>
    </submittedName>
</protein>
<evidence type="ECO:0000313" key="5">
    <source>
        <dbReference type="Proteomes" id="UP000054560"/>
    </source>
</evidence>
<dbReference type="SUPFAM" id="SSF50978">
    <property type="entry name" value="WD40 repeat-like"/>
    <property type="match status" value="1"/>
</dbReference>
<dbReference type="Gene3D" id="2.130.10.10">
    <property type="entry name" value="YVTN repeat-like/Quinoprotein amine dehydrogenase"/>
    <property type="match status" value="1"/>
</dbReference>
<keyword evidence="5" id="KW-1185">Reference proteome</keyword>
<evidence type="ECO:0000256" key="1">
    <source>
        <dbReference type="ARBA" id="ARBA00022574"/>
    </source>
</evidence>
<dbReference type="RefSeq" id="XP_014150219.1">
    <property type="nucleotide sequence ID" value="XM_014294744.1"/>
</dbReference>
<accession>A0A0L0FHQ8</accession>
<dbReference type="InterPro" id="IPR015943">
    <property type="entry name" value="WD40/YVTN_repeat-like_dom_sf"/>
</dbReference>
<dbReference type="STRING" id="667725.A0A0L0FHQ8"/>
<name>A0A0L0FHQ8_9EUKA</name>
<keyword evidence="2" id="KW-0677">Repeat</keyword>
<dbReference type="eggNOG" id="KOG2111">
    <property type="taxonomic scope" value="Eukaryota"/>
</dbReference>
<dbReference type="InterPro" id="IPR001680">
    <property type="entry name" value="WD40_rpt"/>
</dbReference>